<evidence type="ECO:0000256" key="8">
    <source>
        <dbReference type="ARBA" id="ARBA00023034"/>
    </source>
</evidence>
<dbReference type="PANTHER" id="PTHR11214:SF314">
    <property type="entry name" value="HEXOSYLTRANSFERASE"/>
    <property type="match status" value="1"/>
</dbReference>
<evidence type="ECO:0000256" key="3">
    <source>
        <dbReference type="ARBA" id="ARBA00022676"/>
    </source>
</evidence>
<dbReference type="GO" id="GO:0000139">
    <property type="term" value="C:Golgi membrane"/>
    <property type="evidence" value="ECO:0007669"/>
    <property type="project" value="UniProtKB-SubCell"/>
</dbReference>
<dbReference type="EMBL" id="UFQS01000315">
    <property type="protein sequence ID" value="SSX02759.1"/>
    <property type="molecule type" value="Genomic_DNA"/>
</dbReference>
<dbReference type="VEuPathDB" id="VectorBase:CSON008320"/>
<keyword evidence="6" id="KW-0735">Signal-anchor</keyword>
<comment type="similarity">
    <text evidence="2 11">Belongs to the glycosyltransferase 31 family.</text>
</comment>
<dbReference type="Pfam" id="PF01762">
    <property type="entry name" value="Galactosyl_T"/>
    <property type="match status" value="2"/>
</dbReference>
<keyword evidence="7" id="KW-1133">Transmembrane helix</keyword>
<evidence type="ECO:0000256" key="1">
    <source>
        <dbReference type="ARBA" id="ARBA00004323"/>
    </source>
</evidence>
<dbReference type="EMBL" id="UFQT01000315">
    <property type="protein sequence ID" value="SSX23131.1"/>
    <property type="molecule type" value="Genomic_DNA"/>
</dbReference>
<reference evidence="12" key="1">
    <citation type="submission" date="2018-04" db="EMBL/GenBank/DDBJ databases">
        <authorList>
            <person name="Go L.Y."/>
            <person name="Mitchell J.A."/>
        </authorList>
    </citation>
    <scope>NUCLEOTIDE SEQUENCE</scope>
    <source>
        <tissue evidence="12">Whole organism</tissue>
    </source>
</reference>
<evidence type="ECO:0000313" key="12">
    <source>
        <dbReference type="EMBL" id="SSX02759.1"/>
    </source>
</evidence>
<accession>A0A336KE46</accession>
<dbReference type="PANTHER" id="PTHR11214">
    <property type="entry name" value="BETA-1,3-N-ACETYLGLUCOSAMINYLTRANSFERASE"/>
    <property type="match status" value="1"/>
</dbReference>
<evidence type="ECO:0000313" key="13">
    <source>
        <dbReference type="EMBL" id="SSX23131.1"/>
    </source>
</evidence>
<keyword evidence="5" id="KW-0812">Transmembrane</keyword>
<evidence type="ECO:0000256" key="5">
    <source>
        <dbReference type="ARBA" id="ARBA00022692"/>
    </source>
</evidence>
<proteinExistence type="inferred from homology"/>
<dbReference type="OMA" id="MPRDVYP"/>
<evidence type="ECO:0000256" key="6">
    <source>
        <dbReference type="ARBA" id="ARBA00022968"/>
    </source>
</evidence>
<dbReference type="AlphaFoldDB" id="A0A336KE46"/>
<gene>
    <name evidence="12" type="primary">CSON008320</name>
</gene>
<dbReference type="InterPro" id="IPR002659">
    <property type="entry name" value="Glyco_trans_31"/>
</dbReference>
<name>A0A336KE46_CULSO</name>
<evidence type="ECO:0000256" key="10">
    <source>
        <dbReference type="ARBA" id="ARBA00023180"/>
    </source>
</evidence>
<dbReference type="FunFam" id="3.90.550.50:FF:000001">
    <property type="entry name" value="Hexosyltransferase"/>
    <property type="match status" value="1"/>
</dbReference>
<evidence type="ECO:0000256" key="11">
    <source>
        <dbReference type="RuleBase" id="RU363063"/>
    </source>
</evidence>
<dbReference type="GO" id="GO:0016758">
    <property type="term" value="F:hexosyltransferase activity"/>
    <property type="evidence" value="ECO:0007669"/>
    <property type="project" value="InterPro"/>
</dbReference>
<keyword evidence="4" id="KW-0808">Transferase</keyword>
<keyword evidence="9" id="KW-0472">Membrane</keyword>
<dbReference type="GO" id="GO:0006493">
    <property type="term" value="P:protein O-linked glycosylation"/>
    <property type="evidence" value="ECO:0007669"/>
    <property type="project" value="TreeGrafter"/>
</dbReference>
<keyword evidence="8 11" id="KW-0333">Golgi apparatus</keyword>
<protein>
    <recommendedName>
        <fullName evidence="11">Hexosyltransferase</fullName>
        <ecNumber evidence="11">2.4.1.-</ecNumber>
    </recommendedName>
</protein>
<reference evidence="13" key="2">
    <citation type="submission" date="2018-07" db="EMBL/GenBank/DDBJ databases">
        <authorList>
            <person name="Quirk P.G."/>
            <person name="Krulwich T.A."/>
        </authorList>
    </citation>
    <scope>NUCLEOTIDE SEQUENCE</scope>
</reference>
<evidence type="ECO:0000256" key="4">
    <source>
        <dbReference type="ARBA" id="ARBA00022679"/>
    </source>
</evidence>
<comment type="subcellular location">
    <subcellularLocation>
        <location evidence="1 11">Golgi apparatus membrane</location>
        <topology evidence="1 11">Single-pass type II membrane protein</topology>
    </subcellularLocation>
</comment>
<organism evidence="12">
    <name type="scientific">Culicoides sonorensis</name>
    <name type="common">Biting midge</name>
    <dbReference type="NCBI Taxonomy" id="179676"/>
    <lineage>
        <taxon>Eukaryota</taxon>
        <taxon>Metazoa</taxon>
        <taxon>Ecdysozoa</taxon>
        <taxon>Arthropoda</taxon>
        <taxon>Hexapoda</taxon>
        <taxon>Insecta</taxon>
        <taxon>Pterygota</taxon>
        <taxon>Neoptera</taxon>
        <taxon>Endopterygota</taxon>
        <taxon>Diptera</taxon>
        <taxon>Nematocera</taxon>
        <taxon>Chironomoidea</taxon>
        <taxon>Ceratopogonidae</taxon>
        <taxon>Ceratopogoninae</taxon>
        <taxon>Culicoides</taxon>
        <taxon>Monoculicoides</taxon>
    </lineage>
</organism>
<dbReference type="Gene3D" id="3.90.550.50">
    <property type="match status" value="1"/>
</dbReference>
<sequence>MKSTRIFLFLLIFSTISYLIIFQTIDYKEPEVSGWERERSRNVCNYISNNENSALKPVDFCSKLELNPFLLIFVTSDIKNFKRRKIIRETWGNTTRFGYENFLKMHGSKIYLDISESWKNELKNRKITFKTIFILGKSNSDYSKHIQNKVIREEKIYQDVLQEDFIENYRNLTLKTLTMLKWGSKSCLSDSVKFYIKTDDDIFLNVPNLIHTLIGGTIPAYSGLKYFYNDRTIDVLDTKNRVEMQKGLLMGDLWYLTPVLRNPNLKHYTPRYLYENFFFPPFLSGYIFIMSPDIAEMLYDAAMKTPLIHLEDVFVTGILAEKSNITRKRHHLFSFKRLPDLCGLKGILAENGRDPNEFYEAIDFVLDESVKCQGLNGMFVKFLYKVIFKVFEPWISIWNNYKYWLPPKM</sequence>
<keyword evidence="3 11" id="KW-0328">Glycosyltransferase</keyword>
<evidence type="ECO:0000256" key="2">
    <source>
        <dbReference type="ARBA" id="ARBA00008661"/>
    </source>
</evidence>
<dbReference type="EC" id="2.4.1.-" evidence="11"/>
<keyword evidence="10" id="KW-0325">Glycoprotein</keyword>
<evidence type="ECO:0000256" key="9">
    <source>
        <dbReference type="ARBA" id="ARBA00023136"/>
    </source>
</evidence>
<evidence type="ECO:0000256" key="7">
    <source>
        <dbReference type="ARBA" id="ARBA00022989"/>
    </source>
</evidence>